<evidence type="ECO:0000313" key="1">
    <source>
        <dbReference type="EMBL" id="QKM62288.1"/>
    </source>
</evidence>
<name>A0A6M9PS19_9BURK</name>
<dbReference type="KEGG" id="pani:DCO16_03895"/>
<keyword evidence="2" id="KW-1185">Reference proteome</keyword>
<organism evidence="1 2">
    <name type="scientific">Polynucleobacter antarcticus</name>
    <dbReference type="NCBI Taxonomy" id="1743162"/>
    <lineage>
        <taxon>Bacteria</taxon>
        <taxon>Pseudomonadati</taxon>
        <taxon>Pseudomonadota</taxon>
        <taxon>Betaproteobacteria</taxon>
        <taxon>Burkholderiales</taxon>
        <taxon>Burkholderiaceae</taxon>
        <taxon>Polynucleobacter</taxon>
    </lineage>
</organism>
<gene>
    <name evidence="1" type="ORF">DCO16_03895</name>
</gene>
<accession>A0A6M9PS19</accession>
<proteinExistence type="predicted"/>
<dbReference type="AlphaFoldDB" id="A0A6M9PS19"/>
<dbReference type="Proteomes" id="UP000500806">
    <property type="component" value="Chromosome"/>
</dbReference>
<sequence length="76" mass="8503">MGTIDLSKFSSQANPEILSALRQIAKIEGRKFHSVLDEAFRDFLNKKGASTPNRQALAGFAQSLNEFEDLYKELAK</sequence>
<protein>
    <submittedName>
        <fullName evidence="1">Uncharacterized protein</fullName>
    </submittedName>
</protein>
<dbReference type="RefSeq" id="WP_173942439.1">
    <property type="nucleotide sequence ID" value="NZ_CBCSCD010000003.1"/>
</dbReference>
<dbReference type="EMBL" id="CP028941">
    <property type="protein sequence ID" value="QKM62288.1"/>
    <property type="molecule type" value="Genomic_DNA"/>
</dbReference>
<reference evidence="1 2" key="1">
    <citation type="submission" date="2018-04" db="EMBL/GenBank/DDBJ databases">
        <title>Polynucleobacter sp. LimPoW16 genome.</title>
        <authorList>
            <person name="Hahn M.W."/>
        </authorList>
    </citation>
    <scope>NUCLEOTIDE SEQUENCE [LARGE SCALE GENOMIC DNA]</scope>
    <source>
        <strain evidence="1 2">LimPoW16</strain>
    </source>
</reference>
<evidence type="ECO:0000313" key="2">
    <source>
        <dbReference type="Proteomes" id="UP000500806"/>
    </source>
</evidence>